<feature type="transmembrane region" description="Helical" evidence="1">
    <location>
        <begin position="102"/>
        <end position="124"/>
    </location>
</feature>
<dbReference type="Pfam" id="PF14378">
    <property type="entry name" value="PAP2_3"/>
    <property type="match status" value="1"/>
</dbReference>
<name>A0A1N7DM89_9EURY</name>
<dbReference type="SUPFAM" id="SSF48317">
    <property type="entry name" value="Acid phosphatase/Vanadium-dependent haloperoxidase"/>
    <property type="match status" value="1"/>
</dbReference>
<keyword evidence="4" id="KW-1185">Reference proteome</keyword>
<feature type="transmembrane region" description="Helical" evidence="1">
    <location>
        <begin position="136"/>
        <end position="156"/>
    </location>
</feature>
<proteinExistence type="predicted"/>
<dbReference type="InterPro" id="IPR036938">
    <property type="entry name" value="PAP2/HPO_sf"/>
</dbReference>
<dbReference type="Proteomes" id="UP000186914">
    <property type="component" value="Unassembled WGS sequence"/>
</dbReference>
<dbReference type="InterPro" id="IPR026841">
    <property type="entry name" value="Aur1/Ipt1"/>
</dbReference>
<evidence type="ECO:0000313" key="4">
    <source>
        <dbReference type="Proteomes" id="UP000186914"/>
    </source>
</evidence>
<evidence type="ECO:0000259" key="2">
    <source>
        <dbReference type="SMART" id="SM00014"/>
    </source>
</evidence>
<organism evidence="3 4">
    <name type="scientific">Haladaptatus litoreus</name>
    <dbReference type="NCBI Taxonomy" id="553468"/>
    <lineage>
        <taxon>Archaea</taxon>
        <taxon>Methanobacteriati</taxon>
        <taxon>Methanobacteriota</taxon>
        <taxon>Stenosarchaea group</taxon>
        <taxon>Halobacteria</taxon>
        <taxon>Halobacteriales</taxon>
        <taxon>Haladaptataceae</taxon>
        <taxon>Haladaptatus</taxon>
    </lineage>
</organism>
<dbReference type="RefSeq" id="WP_076431587.1">
    <property type="nucleotide sequence ID" value="NZ_FTNO01000004.1"/>
</dbReference>
<evidence type="ECO:0000313" key="3">
    <source>
        <dbReference type="EMBL" id="SIR76979.1"/>
    </source>
</evidence>
<dbReference type="SMART" id="SM00014">
    <property type="entry name" value="acidPPc"/>
    <property type="match status" value="1"/>
</dbReference>
<keyword evidence="1" id="KW-0812">Transmembrane</keyword>
<keyword evidence="1" id="KW-0472">Membrane</keyword>
<dbReference type="GO" id="GO:0016020">
    <property type="term" value="C:membrane"/>
    <property type="evidence" value="ECO:0007669"/>
    <property type="project" value="UniProtKB-SubCell"/>
</dbReference>
<keyword evidence="1" id="KW-1133">Transmembrane helix</keyword>
<feature type="transmembrane region" description="Helical" evidence="1">
    <location>
        <begin position="6"/>
        <end position="31"/>
    </location>
</feature>
<dbReference type="AlphaFoldDB" id="A0A1N7DM89"/>
<evidence type="ECO:0000256" key="1">
    <source>
        <dbReference type="SAM" id="Phobius"/>
    </source>
</evidence>
<reference evidence="4" key="1">
    <citation type="submission" date="2017-01" db="EMBL/GenBank/DDBJ databases">
        <authorList>
            <person name="Varghese N."/>
            <person name="Submissions S."/>
        </authorList>
    </citation>
    <scope>NUCLEOTIDE SEQUENCE [LARGE SCALE GENOMIC DNA]</scope>
    <source>
        <strain evidence="4">CGMCC 1.7737</strain>
    </source>
</reference>
<dbReference type="InterPro" id="IPR000326">
    <property type="entry name" value="PAP2/HPO"/>
</dbReference>
<gene>
    <name evidence="3" type="ORF">SAMN05421858_3751</name>
</gene>
<dbReference type="Gene3D" id="1.20.144.10">
    <property type="entry name" value="Phosphatidic acid phosphatase type 2/haloperoxidase"/>
    <property type="match status" value="1"/>
</dbReference>
<protein>
    <submittedName>
        <fullName evidence="3">PAP2 superfamily protein</fullName>
    </submittedName>
</protein>
<dbReference type="OrthoDB" id="329477at2157"/>
<feature type="transmembrane region" description="Helical" evidence="1">
    <location>
        <begin position="242"/>
        <end position="261"/>
    </location>
</feature>
<sequence>MSLADIAGKILVGEIILLGIATLLFVGRSGLKHAREQFRERMVAVYPYLALLIGVLGVNKVAREFGPELSWLLDWNITGLIHAIEGDFVGKVQMFATQELTMYFSFMYIYGYIFLLVFPFIAYFALPDDRALKETAIAYAANYAIGLIFYVLFVSYGPRNLIPDLVSPLLYSTYPQSQILTGEVNANTNVFPSLHTSLSISAAILAYRTRKEYPGWVIVALPTAVSIIIATMYLGIHWATDVVAGTILGIGSVLIATRYVGNERLPIQIRTILKDYLPR</sequence>
<feature type="domain" description="Phosphatidic acid phosphatase type 2/haloperoxidase" evidence="2">
    <location>
        <begin position="140"/>
        <end position="257"/>
    </location>
</feature>
<dbReference type="CDD" id="cd03386">
    <property type="entry name" value="PAP2_Aur1_like"/>
    <property type="match status" value="1"/>
</dbReference>
<dbReference type="EMBL" id="FTNO01000004">
    <property type="protein sequence ID" value="SIR76979.1"/>
    <property type="molecule type" value="Genomic_DNA"/>
</dbReference>
<accession>A0A1N7DM89</accession>
<feature type="transmembrane region" description="Helical" evidence="1">
    <location>
        <begin position="214"/>
        <end position="236"/>
    </location>
</feature>